<dbReference type="InterPro" id="IPR022132">
    <property type="entry name" value="Abdominal-A"/>
</dbReference>
<feature type="domain" description="Homeobox" evidence="10">
    <location>
        <begin position="185"/>
        <end position="245"/>
    </location>
</feature>
<evidence type="ECO:0000256" key="2">
    <source>
        <dbReference type="ARBA" id="ARBA00009107"/>
    </source>
</evidence>
<evidence type="ECO:0000256" key="9">
    <source>
        <dbReference type="SAM" id="MobiDB-lite"/>
    </source>
</evidence>
<comment type="subcellular location">
    <subcellularLocation>
        <location evidence="1 7 8">Nucleus</location>
    </subcellularLocation>
</comment>
<keyword evidence="12" id="KW-1185">Reference proteome</keyword>
<evidence type="ECO:0000256" key="4">
    <source>
        <dbReference type="ARBA" id="ARBA00023125"/>
    </source>
</evidence>
<dbReference type="PRINTS" id="PR00024">
    <property type="entry name" value="HOMEOBOX"/>
</dbReference>
<keyword evidence="5 7" id="KW-0371">Homeobox</keyword>
<dbReference type="SMART" id="SM00389">
    <property type="entry name" value="HOX"/>
    <property type="match status" value="1"/>
</dbReference>
<keyword evidence="4 7" id="KW-0238">DNA-binding</keyword>
<evidence type="ECO:0000256" key="5">
    <source>
        <dbReference type="ARBA" id="ARBA00023155"/>
    </source>
</evidence>
<reference evidence="11 12" key="1">
    <citation type="submission" date="2024-05" db="EMBL/GenBank/DDBJ databases">
        <authorList>
            <person name="Wallberg A."/>
        </authorList>
    </citation>
    <scope>NUCLEOTIDE SEQUENCE [LARGE SCALE GENOMIC DNA]</scope>
</reference>
<dbReference type="InterPro" id="IPR009057">
    <property type="entry name" value="Homeodomain-like_sf"/>
</dbReference>
<comment type="caution">
    <text evidence="11">The sequence shown here is derived from an EMBL/GenBank/DDBJ whole genome shotgun (WGS) entry which is preliminary data.</text>
</comment>
<dbReference type="Gene3D" id="1.10.10.60">
    <property type="entry name" value="Homeodomain-like"/>
    <property type="match status" value="1"/>
</dbReference>
<dbReference type="GO" id="GO:0000978">
    <property type="term" value="F:RNA polymerase II cis-regulatory region sequence-specific DNA binding"/>
    <property type="evidence" value="ECO:0007669"/>
    <property type="project" value="TreeGrafter"/>
</dbReference>
<dbReference type="EMBL" id="CAXKWB010001262">
    <property type="protein sequence ID" value="CAL4063778.1"/>
    <property type="molecule type" value="Genomic_DNA"/>
</dbReference>
<dbReference type="PROSITE" id="PS50071">
    <property type="entry name" value="HOMEOBOX_2"/>
    <property type="match status" value="1"/>
</dbReference>
<dbReference type="GO" id="GO:0005634">
    <property type="term" value="C:nucleus"/>
    <property type="evidence" value="ECO:0007669"/>
    <property type="project" value="UniProtKB-SubCell"/>
</dbReference>
<protein>
    <recommendedName>
        <fullName evidence="10">Homeobox domain-containing protein</fullName>
    </recommendedName>
</protein>
<dbReference type="InterPro" id="IPR017970">
    <property type="entry name" value="Homeobox_CS"/>
</dbReference>
<dbReference type="InterPro" id="IPR050296">
    <property type="entry name" value="Antp_homeobox"/>
</dbReference>
<sequence>MKEYFYQVVFTRYQNNIDVISNLALLHQVIPGLYEPNMDVYEHRRFNTALANINNFIYITTMTVADHQKCKFTPCILTNLPMVRFGLHVMKGICPGSKDIGENHYSRTSVKQPHNCVQVKAIRSSVRPPCMTVATHLDAGTRADSWPTLLPSIEHYLRGVTNPSENQWRGLTANWNGLPWSPNGCPRRRGRQTYTRFQTLELEKEFHFNHYLTRRRRIEIAHALCLTERQVKIWFQNRRMKLKKELRAVKEINEQVRRERDEQEKMKQKHEEQKTKDTNGTSGSSGTGGVSSPVSGSTNNPSTGSTTSSQASTPGALDSKIPTT</sequence>
<feature type="region of interest" description="Disordered" evidence="9">
    <location>
        <begin position="257"/>
        <end position="324"/>
    </location>
</feature>
<dbReference type="Proteomes" id="UP001497623">
    <property type="component" value="Unassembled WGS sequence"/>
</dbReference>
<evidence type="ECO:0000256" key="7">
    <source>
        <dbReference type="PROSITE-ProRule" id="PRU00108"/>
    </source>
</evidence>
<evidence type="ECO:0000256" key="8">
    <source>
        <dbReference type="RuleBase" id="RU000682"/>
    </source>
</evidence>
<accession>A0AAV2PTH3</accession>
<feature type="non-terminal residue" evidence="11">
    <location>
        <position position="324"/>
    </location>
</feature>
<comment type="similarity">
    <text evidence="2">Belongs to the Antp homeobox family.</text>
</comment>
<dbReference type="PANTHER" id="PTHR45659">
    <property type="entry name" value="HOMEOBOX PROTEIN HOX"/>
    <property type="match status" value="1"/>
</dbReference>
<dbReference type="PROSITE" id="PS00027">
    <property type="entry name" value="HOMEOBOX_1"/>
    <property type="match status" value="1"/>
</dbReference>
<feature type="compositionally biased region" description="Low complexity" evidence="9">
    <location>
        <begin position="290"/>
        <end position="316"/>
    </location>
</feature>
<proteinExistence type="inferred from homology"/>
<gene>
    <name evidence="11" type="ORF">MNOR_LOCUS3633</name>
</gene>
<feature type="compositionally biased region" description="Basic and acidic residues" evidence="9">
    <location>
        <begin position="257"/>
        <end position="277"/>
    </location>
</feature>
<evidence type="ECO:0000256" key="6">
    <source>
        <dbReference type="ARBA" id="ARBA00023242"/>
    </source>
</evidence>
<keyword evidence="6 7" id="KW-0539">Nucleus</keyword>
<dbReference type="PANTHER" id="PTHR45659:SF4">
    <property type="entry name" value="HOMEOBOX PROTEIN ABDOMINAL-A"/>
    <property type="match status" value="1"/>
</dbReference>
<evidence type="ECO:0000256" key="1">
    <source>
        <dbReference type="ARBA" id="ARBA00004123"/>
    </source>
</evidence>
<evidence type="ECO:0000259" key="10">
    <source>
        <dbReference type="PROSITE" id="PS50071"/>
    </source>
</evidence>
<evidence type="ECO:0000313" key="11">
    <source>
        <dbReference type="EMBL" id="CAL4063778.1"/>
    </source>
</evidence>
<dbReference type="Pfam" id="PF00046">
    <property type="entry name" value="Homeodomain"/>
    <property type="match status" value="1"/>
</dbReference>
<dbReference type="SUPFAM" id="SSF46689">
    <property type="entry name" value="Homeodomain-like"/>
    <property type="match status" value="1"/>
</dbReference>
<dbReference type="AlphaFoldDB" id="A0AAV2PTH3"/>
<dbReference type="FunFam" id="1.10.10.60:FF:000193">
    <property type="entry name" value="Ultrabithorax, isoform C"/>
    <property type="match status" value="1"/>
</dbReference>
<dbReference type="InterPro" id="IPR020479">
    <property type="entry name" value="HD_metazoa"/>
</dbReference>
<dbReference type="InterPro" id="IPR001356">
    <property type="entry name" value="HD"/>
</dbReference>
<dbReference type="GO" id="GO:0000122">
    <property type="term" value="P:negative regulation of transcription by RNA polymerase II"/>
    <property type="evidence" value="ECO:0007669"/>
    <property type="project" value="TreeGrafter"/>
</dbReference>
<dbReference type="GO" id="GO:0009952">
    <property type="term" value="P:anterior/posterior pattern specification"/>
    <property type="evidence" value="ECO:0007669"/>
    <property type="project" value="TreeGrafter"/>
</dbReference>
<organism evidence="11 12">
    <name type="scientific">Meganyctiphanes norvegica</name>
    <name type="common">Northern krill</name>
    <name type="synonym">Thysanopoda norvegica</name>
    <dbReference type="NCBI Taxonomy" id="48144"/>
    <lineage>
        <taxon>Eukaryota</taxon>
        <taxon>Metazoa</taxon>
        <taxon>Ecdysozoa</taxon>
        <taxon>Arthropoda</taxon>
        <taxon>Crustacea</taxon>
        <taxon>Multicrustacea</taxon>
        <taxon>Malacostraca</taxon>
        <taxon>Eumalacostraca</taxon>
        <taxon>Eucarida</taxon>
        <taxon>Euphausiacea</taxon>
        <taxon>Euphausiidae</taxon>
        <taxon>Meganyctiphanes</taxon>
    </lineage>
</organism>
<evidence type="ECO:0000313" key="12">
    <source>
        <dbReference type="Proteomes" id="UP001497623"/>
    </source>
</evidence>
<feature type="DNA-binding region" description="Homeobox" evidence="7">
    <location>
        <begin position="187"/>
        <end position="246"/>
    </location>
</feature>
<dbReference type="GO" id="GO:0000981">
    <property type="term" value="F:DNA-binding transcription factor activity, RNA polymerase II-specific"/>
    <property type="evidence" value="ECO:0007669"/>
    <property type="project" value="InterPro"/>
</dbReference>
<dbReference type="Pfam" id="PF12407">
    <property type="entry name" value="Abdominal-A"/>
    <property type="match status" value="1"/>
</dbReference>
<name>A0AAV2PTH3_MEGNR</name>
<keyword evidence="3" id="KW-0217">Developmental protein</keyword>
<evidence type="ECO:0000256" key="3">
    <source>
        <dbReference type="ARBA" id="ARBA00022473"/>
    </source>
</evidence>
<dbReference type="CDD" id="cd00086">
    <property type="entry name" value="homeodomain"/>
    <property type="match status" value="1"/>
</dbReference>